<dbReference type="NCBIfam" id="TIGR04183">
    <property type="entry name" value="Por_Secre_tail"/>
    <property type="match status" value="1"/>
</dbReference>
<feature type="domain" description="Secretion system C-terminal sorting" evidence="1">
    <location>
        <begin position="658"/>
        <end position="724"/>
    </location>
</feature>
<dbReference type="AlphaFoldDB" id="A0A9D7S7W9"/>
<dbReference type="InterPro" id="IPR026444">
    <property type="entry name" value="Secre_tail"/>
</dbReference>
<evidence type="ECO:0000313" key="2">
    <source>
        <dbReference type="EMBL" id="MBK9717408.1"/>
    </source>
</evidence>
<dbReference type="Gene3D" id="2.60.40.10">
    <property type="entry name" value="Immunoglobulins"/>
    <property type="match status" value="2"/>
</dbReference>
<dbReference type="Pfam" id="PF13573">
    <property type="entry name" value="SprB"/>
    <property type="match status" value="1"/>
</dbReference>
<sequence>MKLIGGTFFLICCIATSIVAQNIYDARQSVIMQAVVQDSPAQIKLSWVLDTANGGYTIWRKSILDQVWGDSLVYLNPKSTSWTDTSIQQGIGYEYQVLKSLPAFPTGEGGQNFGAGNIYSGIKIPPTHHRGTCLVVIDRTYKNTLAFEISRLLDDLLYDGWIPDAVFVDKNDAVDQVKNGILDWAKKNPDTHQALFLLGRIPVPYSGEIAPDGHNSDHRGAWPCDGYYGTIDGLWTDQTVKTTAAASSRNDNIPGDGKFDNNFFPSKVQLQIGRVDFSNMNKFSESEEQLLRRYLDKNHAWRIGKMQMMEQGLVDNNFPSSEEGLGQSGWKNFASMFGISNVKDLQYRQTLSKQSFLWSYGCGGGGPESASDISSTTNFTTDSLLSIFTMLFGSYFGDWDYPNNFLRGAIASKTCLASTWGNRPNWFFQHMALGETIGYSTQLTMNNRGLYTPRYYGGYVSTALMGDPTIRMHVLPPVEHFKARQEGLQIRLDWVAPKAATGFFIYRKYASDSVYHLLNIQAVDDTSFIDACVEKGLIHYMVRCSALKTTGSGSYYNLSAGVITTIVNDTSSIHIESEITHANAGQSNGSIKIIPIGGCAPYTYMWETGETTSELSNLSSGTYCLTVSDCMNCTMTYCGTVNLNTPIHELQHLTSYKLFPNPTNNHFNLKLTFDEIQKLQLSITDINGIKLATKQAFGKDINLNWDVEFLSSGYYWLRIENGLEHVTIPFTKTR</sequence>
<comment type="caution">
    <text evidence="2">The sequence shown here is derived from an EMBL/GenBank/DDBJ whole genome shotgun (WGS) entry which is preliminary data.</text>
</comment>
<dbReference type="Proteomes" id="UP000808349">
    <property type="component" value="Unassembled WGS sequence"/>
</dbReference>
<dbReference type="EMBL" id="JADKFW010000004">
    <property type="protein sequence ID" value="MBK9717408.1"/>
    <property type="molecule type" value="Genomic_DNA"/>
</dbReference>
<gene>
    <name evidence="2" type="ORF">IPO85_07830</name>
</gene>
<dbReference type="InterPro" id="IPR013783">
    <property type="entry name" value="Ig-like_fold"/>
</dbReference>
<organism evidence="2 3">
    <name type="scientific">Candidatus Defluviibacterium haderslevense</name>
    <dbReference type="NCBI Taxonomy" id="2981993"/>
    <lineage>
        <taxon>Bacteria</taxon>
        <taxon>Pseudomonadati</taxon>
        <taxon>Bacteroidota</taxon>
        <taxon>Saprospiria</taxon>
        <taxon>Saprospirales</taxon>
        <taxon>Saprospiraceae</taxon>
        <taxon>Candidatus Defluviibacterium</taxon>
    </lineage>
</organism>
<dbReference type="Pfam" id="PF18962">
    <property type="entry name" value="Por_Secre_tail"/>
    <property type="match status" value="1"/>
</dbReference>
<dbReference type="InterPro" id="IPR025667">
    <property type="entry name" value="SprB_repeat"/>
</dbReference>
<accession>A0A9D7S7W9</accession>
<reference evidence="2 3" key="1">
    <citation type="submission" date="2020-10" db="EMBL/GenBank/DDBJ databases">
        <title>Connecting structure to function with the recovery of over 1000 high-quality activated sludge metagenome-assembled genomes encoding full-length rRNA genes using long-read sequencing.</title>
        <authorList>
            <person name="Singleton C.M."/>
            <person name="Petriglieri F."/>
            <person name="Kristensen J.M."/>
            <person name="Kirkegaard R.H."/>
            <person name="Michaelsen T.Y."/>
            <person name="Andersen M.H."/>
            <person name="Karst S.M."/>
            <person name="Dueholm M.S."/>
            <person name="Nielsen P.H."/>
            <person name="Albertsen M."/>
        </authorList>
    </citation>
    <scope>NUCLEOTIDE SEQUENCE [LARGE SCALE GENOMIC DNA]</scope>
    <source>
        <strain evidence="2">Ribe_18-Q3-R11-54_BAT3C.373</strain>
    </source>
</reference>
<proteinExistence type="predicted"/>
<protein>
    <submittedName>
        <fullName evidence="2">T9SS type A sorting domain-containing protein</fullName>
    </submittedName>
</protein>
<evidence type="ECO:0000259" key="1">
    <source>
        <dbReference type="Pfam" id="PF18962"/>
    </source>
</evidence>
<name>A0A9D7S7W9_9BACT</name>
<evidence type="ECO:0000313" key="3">
    <source>
        <dbReference type="Proteomes" id="UP000808349"/>
    </source>
</evidence>